<protein>
    <submittedName>
        <fullName evidence="1">Protein STRUBBELIG-RECEPTOR FAMILY 6-like isoform X1</fullName>
    </submittedName>
</protein>
<sequence length="66" mass="7177">MLSLMNPYNSSNPITFKNDMLVPCCGQSWKAAIFFASSVTAIKLSGLGLTRTLGYNMNIMTSLVVL</sequence>
<dbReference type="AlphaFoldDB" id="A0AAX6EDL8"/>
<gene>
    <name evidence="1" type="ORF">M6B38_195060</name>
</gene>
<keyword evidence="2" id="KW-1185">Reference proteome</keyword>
<evidence type="ECO:0000313" key="1">
    <source>
        <dbReference type="EMBL" id="KAJ6802063.1"/>
    </source>
</evidence>
<evidence type="ECO:0000313" key="2">
    <source>
        <dbReference type="Proteomes" id="UP001140949"/>
    </source>
</evidence>
<reference evidence="1" key="2">
    <citation type="submission" date="2023-04" db="EMBL/GenBank/DDBJ databases">
        <authorList>
            <person name="Bruccoleri R.E."/>
            <person name="Oakeley E.J."/>
            <person name="Faust A.-M."/>
            <person name="Dessus-Babus S."/>
            <person name="Altorfer M."/>
            <person name="Burckhardt D."/>
            <person name="Oertli M."/>
            <person name="Naumann U."/>
            <person name="Petersen F."/>
            <person name="Wong J."/>
        </authorList>
    </citation>
    <scope>NUCLEOTIDE SEQUENCE</scope>
    <source>
        <strain evidence="1">GSM-AAB239-AS_SAM_17_03QT</strain>
        <tissue evidence="1">Leaf</tissue>
    </source>
</reference>
<accession>A0AAX6EDL8</accession>
<reference evidence="1" key="1">
    <citation type="journal article" date="2023" name="GigaByte">
        <title>Genome assembly of the bearded iris, Iris pallida Lam.</title>
        <authorList>
            <person name="Bruccoleri R.E."/>
            <person name="Oakeley E.J."/>
            <person name="Faust A.M.E."/>
            <person name="Altorfer M."/>
            <person name="Dessus-Babus S."/>
            <person name="Burckhardt D."/>
            <person name="Oertli M."/>
            <person name="Naumann U."/>
            <person name="Petersen F."/>
            <person name="Wong J."/>
        </authorList>
    </citation>
    <scope>NUCLEOTIDE SEQUENCE</scope>
    <source>
        <strain evidence="1">GSM-AAB239-AS_SAM_17_03QT</strain>
    </source>
</reference>
<organism evidence="1 2">
    <name type="scientific">Iris pallida</name>
    <name type="common">Sweet iris</name>
    <dbReference type="NCBI Taxonomy" id="29817"/>
    <lineage>
        <taxon>Eukaryota</taxon>
        <taxon>Viridiplantae</taxon>
        <taxon>Streptophyta</taxon>
        <taxon>Embryophyta</taxon>
        <taxon>Tracheophyta</taxon>
        <taxon>Spermatophyta</taxon>
        <taxon>Magnoliopsida</taxon>
        <taxon>Liliopsida</taxon>
        <taxon>Asparagales</taxon>
        <taxon>Iridaceae</taxon>
        <taxon>Iridoideae</taxon>
        <taxon>Irideae</taxon>
        <taxon>Iris</taxon>
    </lineage>
</organism>
<dbReference type="Proteomes" id="UP001140949">
    <property type="component" value="Unassembled WGS sequence"/>
</dbReference>
<dbReference type="EMBL" id="JANAVB010037419">
    <property type="protein sequence ID" value="KAJ6802063.1"/>
    <property type="molecule type" value="Genomic_DNA"/>
</dbReference>
<comment type="caution">
    <text evidence="1">The sequence shown here is derived from an EMBL/GenBank/DDBJ whole genome shotgun (WGS) entry which is preliminary data.</text>
</comment>
<proteinExistence type="predicted"/>
<name>A0AAX6EDL8_IRIPA</name>